<dbReference type="AlphaFoldDB" id="A0AA43Z695"/>
<comment type="caution">
    <text evidence="1">The sequence shown here is derived from an EMBL/GenBank/DDBJ whole genome shotgun (WGS) entry which is preliminary data.</text>
</comment>
<proteinExistence type="predicted"/>
<dbReference type="Proteomes" id="UP000736384">
    <property type="component" value="Unassembled WGS sequence"/>
</dbReference>
<reference evidence="1" key="1">
    <citation type="submission" date="2020-03" db="EMBL/GenBank/DDBJ databases">
        <title>Genome assembly of Azotobacter chroococcum W5.</title>
        <authorList>
            <person name="Kannepalli A."/>
        </authorList>
    </citation>
    <scope>NUCLEOTIDE SEQUENCE</scope>
    <source>
        <strain evidence="1">W5</strain>
    </source>
</reference>
<evidence type="ECO:0000313" key="2">
    <source>
        <dbReference type="Proteomes" id="UP000736384"/>
    </source>
</evidence>
<name>A0AA43Z695_9GAMM</name>
<gene>
    <name evidence="1" type="ORF">HA520_10450</name>
</gene>
<protein>
    <submittedName>
        <fullName evidence="1">Uncharacterized protein</fullName>
    </submittedName>
</protein>
<sequence length="220" mass="24778">MSVGSYHKQRAREGTIHVQVSDADRQRFREFAALAPKAMAAAQRRAINKTLGWLRTHIARAVGQEERIAVRAVRERLRVRQAKGIAGRGELWFGINPLPASLTGKPRQAAQGVSVGRRRYPGAFYQRVYGDRPDIWIRTASKQFDAKDYPDRGAGRGNLDASLSGRFPVAKAKISLEGARRHFDRWVAQAEARLLELLRQEVNYEIHKLLGNSNGRNRTA</sequence>
<evidence type="ECO:0000313" key="1">
    <source>
        <dbReference type="EMBL" id="NHN77699.1"/>
    </source>
</evidence>
<accession>A0AA43Z695</accession>
<dbReference type="EMBL" id="JAAPAP010000006">
    <property type="protein sequence ID" value="NHN77699.1"/>
    <property type="molecule type" value="Genomic_DNA"/>
</dbReference>
<organism evidence="1 2">
    <name type="scientific">Azotobacter chroococcum</name>
    <dbReference type="NCBI Taxonomy" id="353"/>
    <lineage>
        <taxon>Bacteria</taxon>
        <taxon>Pseudomonadati</taxon>
        <taxon>Pseudomonadota</taxon>
        <taxon>Gammaproteobacteria</taxon>
        <taxon>Pseudomonadales</taxon>
        <taxon>Pseudomonadaceae</taxon>
        <taxon>Azotobacter</taxon>
    </lineage>
</organism>
<dbReference type="RefSeq" id="WP_165892586.1">
    <property type="nucleotide sequence ID" value="NZ_JAAPAP010000006.1"/>
</dbReference>